<evidence type="ECO:0000313" key="3">
    <source>
        <dbReference type="Proteomes" id="UP000295727"/>
    </source>
</evidence>
<dbReference type="Gene3D" id="3.40.50.1000">
    <property type="entry name" value="HAD superfamily/HAD-like"/>
    <property type="match status" value="1"/>
</dbReference>
<dbReference type="EMBL" id="CP038150">
    <property type="protein sequence ID" value="QBR02368.1"/>
    <property type="molecule type" value="Genomic_DNA"/>
</dbReference>
<keyword evidence="1" id="KW-0732">Signal</keyword>
<dbReference type="InterPro" id="IPR023214">
    <property type="entry name" value="HAD_sf"/>
</dbReference>
<keyword evidence="3" id="KW-1185">Reference proteome</keyword>
<sequence>MRDSQSHARSRGAWLRLAAIAASACLALGACASHEPAATTQAAPPAAASTPVAAALPSWQDGAARAAILKFVAEVTQEGAPTYVPPEARIAVFDNDGTLWSEQPMPFQVLFMIDQLKAAAPHHPEWQRNPAFKALMAHDNAALAKNQKALLQLLETANSGMSTDEYDQSIRSWLASAKHPTLGRPYTDLVYQPQLELLDLLRANGFTIWIVSGGTAEFMRVWATEAYGVAPEHMVGTEEKLKYEMRDGKPVLIREPGIDFVDDKAGKPVGIFRAIGRRPILAFGNSDGDREMLEYTTGGSGPSLGLLLHHDDAAREFAYDRNAGSARLDKAWDEAQARGWVIVSMKQDWKSVYPVQKANVQ</sequence>
<dbReference type="OrthoDB" id="9799365at2"/>
<evidence type="ECO:0000313" key="2">
    <source>
        <dbReference type="EMBL" id="QBR02368.1"/>
    </source>
</evidence>
<dbReference type="CDD" id="cd01427">
    <property type="entry name" value="HAD_like"/>
    <property type="match status" value="1"/>
</dbReference>
<dbReference type="GO" id="GO:0016787">
    <property type="term" value="F:hydrolase activity"/>
    <property type="evidence" value="ECO:0007669"/>
    <property type="project" value="UniProtKB-KW"/>
</dbReference>
<dbReference type="Proteomes" id="UP000295727">
    <property type="component" value="Chromosome 3"/>
</dbReference>
<proteinExistence type="predicted"/>
<name>A0A4P7D334_9BURK</name>
<keyword evidence="2" id="KW-0378">Hydrolase</keyword>
<evidence type="ECO:0000256" key="1">
    <source>
        <dbReference type="SAM" id="SignalP"/>
    </source>
</evidence>
<gene>
    <name evidence="2" type="ORF">E1956_30240</name>
</gene>
<dbReference type="AlphaFoldDB" id="A0A4P7D334"/>
<organism evidence="2 3">
    <name type="scientific">Paraburkholderia pallida</name>
    <dbReference type="NCBI Taxonomy" id="2547399"/>
    <lineage>
        <taxon>Bacteria</taxon>
        <taxon>Pseudomonadati</taxon>
        <taxon>Pseudomonadota</taxon>
        <taxon>Betaproteobacteria</taxon>
        <taxon>Burkholderiales</taxon>
        <taxon>Burkholderiaceae</taxon>
        <taxon>Paraburkholderia</taxon>
    </lineage>
</organism>
<feature type="signal peptide" evidence="1">
    <location>
        <begin position="1"/>
        <end position="32"/>
    </location>
</feature>
<dbReference type="KEGG" id="ppai:E1956_30240"/>
<accession>A0A4P7D334</accession>
<dbReference type="InterPro" id="IPR036412">
    <property type="entry name" value="HAD-like_sf"/>
</dbReference>
<reference evidence="2 3" key="1">
    <citation type="submission" date="2019-03" db="EMBL/GenBank/DDBJ databases">
        <title>Paraburkholderia sp. 7MH5, isolated from subtropical forest soil.</title>
        <authorList>
            <person name="Gao Z.-H."/>
            <person name="Qiu L.-H."/>
        </authorList>
    </citation>
    <scope>NUCLEOTIDE SEQUENCE [LARGE SCALE GENOMIC DNA]</scope>
    <source>
        <strain evidence="2 3">7MH5</strain>
    </source>
</reference>
<dbReference type="SUPFAM" id="SSF56784">
    <property type="entry name" value="HAD-like"/>
    <property type="match status" value="1"/>
</dbReference>
<feature type="chain" id="PRO_5020496559" evidence="1">
    <location>
        <begin position="33"/>
        <end position="361"/>
    </location>
</feature>
<protein>
    <submittedName>
        <fullName evidence="2">Haloacid dehalogenase-like hydrolase</fullName>
    </submittedName>
</protein>
<dbReference type="RefSeq" id="WP_134757895.1">
    <property type="nucleotide sequence ID" value="NZ_CP038150.1"/>
</dbReference>
<dbReference type="PROSITE" id="PS51257">
    <property type="entry name" value="PROKAR_LIPOPROTEIN"/>
    <property type="match status" value="1"/>
</dbReference>
<dbReference type="Pfam" id="PF12710">
    <property type="entry name" value="HAD"/>
    <property type="match status" value="1"/>
</dbReference>